<proteinExistence type="predicted"/>
<name>A0A841TU96_9BACL</name>
<evidence type="ECO:0000313" key="2">
    <source>
        <dbReference type="EMBL" id="MBB6690492.1"/>
    </source>
</evidence>
<dbReference type="Proteomes" id="UP000553776">
    <property type="component" value="Unassembled WGS sequence"/>
</dbReference>
<evidence type="ECO:0000256" key="1">
    <source>
        <dbReference type="SAM" id="MobiDB-lite"/>
    </source>
</evidence>
<dbReference type="EMBL" id="JACJVR010000011">
    <property type="protein sequence ID" value="MBB6690492.1"/>
    <property type="molecule type" value="Genomic_DNA"/>
</dbReference>
<gene>
    <name evidence="2" type="ORF">H7B90_03660</name>
</gene>
<dbReference type="AlphaFoldDB" id="A0A841TU96"/>
<keyword evidence="3" id="KW-1185">Reference proteome</keyword>
<accession>A0A841TU96</accession>
<sequence>MSSRKTAANKATAARAASAAKKSRQVRKSVNSEIAQQKRAAAAAVQKLRDSVGTNAGSVFCTKDGCTFALFDE</sequence>
<feature type="compositionally biased region" description="Low complexity" evidence="1">
    <location>
        <begin position="1"/>
        <end position="20"/>
    </location>
</feature>
<protein>
    <submittedName>
        <fullName evidence="2">Uncharacterized protein</fullName>
    </submittedName>
</protein>
<feature type="region of interest" description="Disordered" evidence="1">
    <location>
        <begin position="1"/>
        <end position="34"/>
    </location>
</feature>
<dbReference type="RefSeq" id="WP_185134518.1">
    <property type="nucleotide sequence ID" value="NZ_JACJVR010000011.1"/>
</dbReference>
<comment type="caution">
    <text evidence="2">The sequence shown here is derived from an EMBL/GenBank/DDBJ whole genome shotgun (WGS) entry which is preliminary data.</text>
</comment>
<reference evidence="2 3" key="1">
    <citation type="submission" date="2020-08" db="EMBL/GenBank/DDBJ databases">
        <title>Cohnella phylogeny.</title>
        <authorList>
            <person name="Dunlap C."/>
        </authorList>
    </citation>
    <scope>NUCLEOTIDE SEQUENCE [LARGE SCALE GENOMIC DNA]</scope>
    <source>
        <strain evidence="2 3">DSM 25239</strain>
    </source>
</reference>
<evidence type="ECO:0000313" key="3">
    <source>
        <dbReference type="Proteomes" id="UP000553776"/>
    </source>
</evidence>
<organism evidence="2 3">
    <name type="scientific">Cohnella xylanilytica</name>
    <dbReference type="NCBI Taxonomy" id="557555"/>
    <lineage>
        <taxon>Bacteria</taxon>
        <taxon>Bacillati</taxon>
        <taxon>Bacillota</taxon>
        <taxon>Bacilli</taxon>
        <taxon>Bacillales</taxon>
        <taxon>Paenibacillaceae</taxon>
        <taxon>Cohnella</taxon>
    </lineage>
</organism>